<comment type="caution">
    <text evidence="3">The sequence shown here is derived from an EMBL/GenBank/DDBJ whole genome shotgun (WGS) entry which is preliminary data.</text>
</comment>
<evidence type="ECO:0000259" key="2">
    <source>
        <dbReference type="Pfam" id="PF07853"/>
    </source>
</evidence>
<feature type="domain" description="DUF1648" evidence="2">
    <location>
        <begin position="28"/>
        <end position="68"/>
    </location>
</feature>
<sequence length="324" mass="33674">MDRPDRTSGVQQPGLLQWFAGLPCLVAALVLAVVFAVSWSDLPDPMAVHFDGGGDVNRSASPVAVLLIAELTLLALGAGLSRGAVRGSLALRTLYATSAAAAVSLGYLFTVLVLANAGAGTADEVRMPLWHLAVAAGLAVGAAGGVRLLVSRERPAAADESAVSGSVGLRPRERAMWVRSVGPQWLIAAGVVGAAAAVVAGTLGWAPGLWLWPLGLVFAMMAGARVSVHGDGLTIRPPLLRVPRIHIPLQRIDRAWAAEVRPLSDLGGWGYRIAKGRRGLALRSGQAVWLELDDGRQFVVAVGDAATAAGLLGDLLARDARRDR</sequence>
<gene>
    <name evidence="3" type="ORF">HCJ93_28885</name>
</gene>
<feature type="transmembrane region" description="Helical" evidence="1">
    <location>
        <begin position="185"/>
        <end position="203"/>
    </location>
</feature>
<protein>
    <submittedName>
        <fullName evidence="3">DUF1648 domain-containing protein</fullName>
    </submittedName>
</protein>
<evidence type="ECO:0000313" key="3">
    <source>
        <dbReference type="EMBL" id="NJP53972.1"/>
    </source>
</evidence>
<feature type="transmembrane region" description="Helical" evidence="1">
    <location>
        <begin position="59"/>
        <end position="81"/>
    </location>
</feature>
<dbReference type="EMBL" id="JAATEM010000065">
    <property type="protein sequence ID" value="NJP53972.1"/>
    <property type="molecule type" value="Genomic_DNA"/>
</dbReference>
<name>A0ABX1AG58_9ACTN</name>
<keyword evidence="4" id="KW-1185">Reference proteome</keyword>
<feature type="transmembrane region" description="Helical" evidence="1">
    <location>
        <begin position="209"/>
        <end position="228"/>
    </location>
</feature>
<keyword evidence="1" id="KW-1133">Transmembrane helix</keyword>
<accession>A0ABX1AG58</accession>
<keyword evidence="1" id="KW-0472">Membrane</keyword>
<feature type="transmembrane region" description="Helical" evidence="1">
    <location>
        <begin position="15"/>
        <end position="39"/>
    </location>
</feature>
<proteinExistence type="predicted"/>
<evidence type="ECO:0000256" key="1">
    <source>
        <dbReference type="SAM" id="Phobius"/>
    </source>
</evidence>
<dbReference type="Proteomes" id="UP000730591">
    <property type="component" value="Unassembled WGS sequence"/>
</dbReference>
<keyword evidence="1" id="KW-0812">Transmembrane</keyword>
<dbReference type="Pfam" id="PF07853">
    <property type="entry name" value="DUF1648"/>
    <property type="match status" value="1"/>
</dbReference>
<dbReference type="RefSeq" id="WP_167998786.1">
    <property type="nucleotide sequence ID" value="NZ_JAATEM010000065.1"/>
</dbReference>
<organism evidence="3 4">
    <name type="scientific">Streptomyces composti</name>
    <dbReference type="NCBI Taxonomy" id="2720025"/>
    <lineage>
        <taxon>Bacteria</taxon>
        <taxon>Bacillati</taxon>
        <taxon>Actinomycetota</taxon>
        <taxon>Actinomycetes</taxon>
        <taxon>Kitasatosporales</taxon>
        <taxon>Streptomycetaceae</taxon>
        <taxon>Streptomyces</taxon>
    </lineage>
</organism>
<feature type="transmembrane region" description="Helical" evidence="1">
    <location>
        <begin position="129"/>
        <end position="150"/>
    </location>
</feature>
<feature type="transmembrane region" description="Helical" evidence="1">
    <location>
        <begin position="93"/>
        <end position="117"/>
    </location>
</feature>
<evidence type="ECO:0000313" key="4">
    <source>
        <dbReference type="Proteomes" id="UP000730591"/>
    </source>
</evidence>
<dbReference type="InterPro" id="IPR012867">
    <property type="entry name" value="DUF1648"/>
</dbReference>
<reference evidence="3 4" key="1">
    <citation type="submission" date="2020-03" db="EMBL/GenBank/DDBJ databases">
        <title>WGS of actinomycetes isolated from Thailand.</title>
        <authorList>
            <person name="Thawai C."/>
        </authorList>
    </citation>
    <scope>NUCLEOTIDE SEQUENCE [LARGE SCALE GENOMIC DNA]</scope>
    <source>
        <strain evidence="3 4">SBST2-5</strain>
    </source>
</reference>